<organism evidence="2 3">
    <name type="scientific">Thermoflavimicrobium dichotomicum</name>
    <dbReference type="NCBI Taxonomy" id="46223"/>
    <lineage>
        <taxon>Bacteria</taxon>
        <taxon>Bacillati</taxon>
        <taxon>Bacillota</taxon>
        <taxon>Bacilli</taxon>
        <taxon>Bacillales</taxon>
        <taxon>Thermoactinomycetaceae</taxon>
        <taxon>Thermoflavimicrobium</taxon>
    </lineage>
</organism>
<accession>A0A1I3QT44</accession>
<dbReference type="EMBL" id="FORR01000008">
    <property type="protein sequence ID" value="SFJ36632.1"/>
    <property type="molecule type" value="Genomic_DNA"/>
</dbReference>
<feature type="transmembrane region" description="Helical" evidence="1">
    <location>
        <begin position="21"/>
        <end position="46"/>
    </location>
</feature>
<sequence>MKFFRKPGGIKWYRGAVTVEFIMILGLVVLLCMLVWELVLIGVAVLDTKVLVRDSANMAAGHPELKQVEKRTRSAFGLFSNYQIQSFSIKIKHGQAVATAQVKIQMVLPRFSIFYTETAVAPVMK</sequence>
<evidence type="ECO:0008006" key="4">
    <source>
        <dbReference type="Google" id="ProtNLM"/>
    </source>
</evidence>
<gene>
    <name evidence="2" type="ORF">SAMN05421852_10869</name>
</gene>
<protein>
    <recommendedName>
        <fullName evidence="4">TadE-like protein</fullName>
    </recommendedName>
</protein>
<keyword evidence="1" id="KW-0812">Transmembrane</keyword>
<evidence type="ECO:0000256" key="1">
    <source>
        <dbReference type="SAM" id="Phobius"/>
    </source>
</evidence>
<keyword evidence="3" id="KW-1185">Reference proteome</keyword>
<reference evidence="2 3" key="1">
    <citation type="submission" date="2016-10" db="EMBL/GenBank/DDBJ databases">
        <authorList>
            <person name="de Groot N.N."/>
        </authorList>
    </citation>
    <scope>NUCLEOTIDE SEQUENCE [LARGE SCALE GENOMIC DNA]</scope>
    <source>
        <strain evidence="2 3">DSM 44778</strain>
    </source>
</reference>
<dbReference type="AlphaFoldDB" id="A0A1I3QT44"/>
<keyword evidence="1" id="KW-1133">Transmembrane helix</keyword>
<dbReference type="STRING" id="46223.SAMN05421852_10869"/>
<name>A0A1I3QT44_9BACL</name>
<dbReference type="Proteomes" id="UP000199545">
    <property type="component" value="Unassembled WGS sequence"/>
</dbReference>
<evidence type="ECO:0000313" key="2">
    <source>
        <dbReference type="EMBL" id="SFJ36632.1"/>
    </source>
</evidence>
<evidence type="ECO:0000313" key="3">
    <source>
        <dbReference type="Proteomes" id="UP000199545"/>
    </source>
</evidence>
<keyword evidence="1" id="KW-0472">Membrane</keyword>
<proteinExistence type="predicted"/>